<evidence type="ECO:0000313" key="4">
    <source>
        <dbReference type="Proteomes" id="UP001202031"/>
    </source>
</evidence>
<accession>A0AAE6T8H7</accession>
<dbReference type="GeneID" id="84023581"/>
<reference evidence="2" key="1">
    <citation type="submission" date="2018-05" db="EMBL/GenBank/DDBJ databases">
        <title>Complete genome sequnece of Akkermansia muciniphila EB-AMDK-40.</title>
        <authorList>
            <person name="Nam Y.-D."/>
            <person name="Chung W.-H."/>
            <person name="Park Y.S."/>
            <person name="Kang J."/>
        </authorList>
    </citation>
    <scope>NUCLEOTIDE SEQUENCE</scope>
    <source>
        <strain evidence="2">EB-AMDK-40</strain>
    </source>
</reference>
<organism evidence="2 3">
    <name type="scientific">Akkermansia massiliensis</name>
    <dbReference type="NCBI Taxonomy" id="2927224"/>
    <lineage>
        <taxon>Bacteria</taxon>
        <taxon>Pseudomonadati</taxon>
        <taxon>Verrucomicrobiota</taxon>
        <taxon>Verrucomicrobiia</taxon>
        <taxon>Verrucomicrobiales</taxon>
        <taxon>Akkermansiaceae</taxon>
        <taxon>Akkermansia</taxon>
    </lineage>
</organism>
<evidence type="ECO:0008006" key="5">
    <source>
        <dbReference type="Google" id="ProtNLM"/>
    </source>
</evidence>
<name>A0AAE6T8H7_9BACT</name>
<dbReference type="EMBL" id="JAMGSI010000001">
    <property type="protein sequence ID" value="MCL6657045.1"/>
    <property type="molecule type" value="Genomic_DNA"/>
</dbReference>
<dbReference type="Proteomes" id="UP000642553">
    <property type="component" value="Chromosome"/>
</dbReference>
<evidence type="ECO:0000313" key="2">
    <source>
        <dbReference type="EMBL" id="QHV61909.1"/>
    </source>
</evidence>
<evidence type="ECO:0000313" key="1">
    <source>
        <dbReference type="EMBL" id="MCL6657045.1"/>
    </source>
</evidence>
<protein>
    <recommendedName>
        <fullName evidence="5">PBCV-specific basic adaptor domain-containing protein</fullName>
    </recommendedName>
</protein>
<gene>
    <name evidence="2" type="ORF">DMI76_00295</name>
    <name evidence="1" type="ORF">M8N44_06890</name>
</gene>
<evidence type="ECO:0000313" key="3">
    <source>
        <dbReference type="Proteomes" id="UP000642553"/>
    </source>
</evidence>
<reference evidence="1 4" key="2">
    <citation type="submission" date="2022-03" db="EMBL/GenBank/DDBJ databases">
        <title>Taxonomic description of new species and reclassification of some bacterial strains.</title>
        <authorList>
            <person name="Ndongo S."/>
        </authorList>
    </citation>
    <scope>NUCLEOTIDE SEQUENCE [LARGE SCALE GENOMIC DNA]</scope>
    <source>
        <strain evidence="1 4">Marseille-P6666</strain>
    </source>
</reference>
<proteinExistence type="predicted"/>
<dbReference type="EMBL" id="CP029701">
    <property type="protein sequence ID" value="QHV61909.1"/>
    <property type="molecule type" value="Genomic_DNA"/>
</dbReference>
<dbReference type="Proteomes" id="UP001202031">
    <property type="component" value="Unassembled WGS sequence"/>
</dbReference>
<dbReference type="AlphaFoldDB" id="A0AAE6T8H7"/>
<dbReference type="RefSeq" id="WP_022397041.1">
    <property type="nucleotide sequence ID" value="NZ_CP029701.1"/>
</dbReference>
<sequence>MKHSLFLPAAILPLLLSLPQCSRKPLLPEYTPLCAGMVPGKHTSPRALQARENRTYRVGPKGGVYYINSHNKKVYIKSRRIQ</sequence>
<keyword evidence="4" id="KW-1185">Reference proteome</keyword>